<accession>A0A7T8JUS7</accession>
<evidence type="ECO:0000313" key="1">
    <source>
        <dbReference type="EMBL" id="QQP35304.1"/>
    </source>
</evidence>
<dbReference type="EMBL" id="CP045907">
    <property type="protein sequence ID" value="QQP35304.1"/>
    <property type="molecule type" value="Genomic_DNA"/>
</dbReference>
<keyword evidence="2" id="KW-1185">Reference proteome</keyword>
<gene>
    <name evidence="1" type="ORF">FKW44_023482</name>
</gene>
<dbReference type="Proteomes" id="UP000595437">
    <property type="component" value="Chromosome 18"/>
</dbReference>
<evidence type="ECO:0000313" key="2">
    <source>
        <dbReference type="Proteomes" id="UP000595437"/>
    </source>
</evidence>
<protein>
    <submittedName>
        <fullName evidence="1">Uncharacterized protein</fullName>
    </submittedName>
</protein>
<dbReference type="AlphaFoldDB" id="A0A7T8JUS7"/>
<sequence>MKRLIEDNTRMTTRQVATEDLGLRNVLSVLVPHHLYKTNKWHRVKCCRNLLKLFRDHREDYLSSHLNLCNRYLFQKLKYLLQNDEFGGHEDATLGDQRAMKRVSKDELFDHLRKLRDHCHDVMGVGDNYIY</sequence>
<proteinExistence type="predicted"/>
<name>A0A7T8JUS7_CALRO</name>
<reference evidence="2" key="1">
    <citation type="submission" date="2021-01" db="EMBL/GenBank/DDBJ databases">
        <title>Caligus Genome Assembly.</title>
        <authorList>
            <person name="Gallardo-Escarate C."/>
        </authorList>
    </citation>
    <scope>NUCLEOTIDE SEQUENCE [LARGE SCALE GENOMIC DNA]</scope>
</reference>
<organism evidence="1 2">
    <name type="scientific">Caligus rogercresseyi</name>
    <name type="common">Sea louse</name>
    <dbReference type="NCBI Taxonomy" id="217165"/>
    <lineage>
        <taxon>Eukaryota</taxon>
        <taxon>Metazoa</taxon>
        <taxon>Ecdysozoa</taxon>
        <taxon>Arthropoda</taxon>
        <taxon>Crustacea</taxon>
        <taxon>Multicrustacea</taxon>
        <taxon>Hexanauplia</taxon>
        <taxon>Copepoda</taxon>
        <taxon>Siphonostomatoida</taxon>
        <taxon>Caligidae</taxon>
        <taxon>Caligus</taxon>
    </lineage>
</organism>